<accession>A0A0P1H310</accession>
<dbReference type="EC" id="2.4.1.284" evidence="2"/>
<dbReference type="EMBL" id="CYSE01000010">
    <property type="protein sequence ID" value="CUH82007.1"/>
    <property type="molecule type" value="Genomic_DNA"/>
</dbReference>
<dbReference type="PANTHER" id="PTHR12526">
    <property type="entry name" value="GLYCOSYLTRANSFERASE"/>
    <property type="match status" value="1"/>
</dbReference>
<evidence type="ECO:0000259" key="1">
    <source>
        <dbReference type="Pfam" id="PF00534"/>
    </source>
</evidence>
<feature type="domain" description="Glycosyl transferase family 1" evidence="1">
    <location>
        <begin position="268"/>
        <end position="397"/>
    </location>
</feature>
<dbReference type="SUPFAM" id="SSF53756">
    <property type="entry name" value="UDP-Glycosyltransferase/glycogen phosphorylase"/>
    <property type="match status" value="1"/>
</dbReference>
<dbReference type="STRING" id="441103.TRN7648_03767"/>
<keyword evidence="2" id="KW-0808">Transferase</keyword>
<organism evidence="2 3">
    <name type="scientific">Tropicibacter naphthalenivorans</name>
    <dbReference type="NCBI Taxonomy" id="441103"/>
    <lineage>
        <taxon>Bacteria</taxon>
        <taxon>Pseudomonadati</taxon>
        <taxon>Pseudomonadota</taxon>
        <taxon>Alphaproteobacteria</taxon>
        <taxon>Rhodobacterales</taxon>
        <taxon>Roseobacteraceae</taxon>
        <taxon>Tropicibacter</taxon>
    </lineage>
</organism>
<dbReference type="AlphaFoldDB" id="A0A0P1H310"/>
<evidence type="ECO:0000313" key="3">
    <source>
        <dbReference type="Proteomes" id="UP000054935"/>
    </source>
</evidence>
<dbReference type="Proteomes" id="UP000054935">
    <property type="component" value="Unassembled WGS sequence"/>
</dbReference>
<proteinExistence type="predicted"/>
<dbReference type="GO" id="GO:0102318">
    <property type="term" value="F:2-deoxystreptamine glucosyltransferase activity"/>
    <property type="evidence" value="ECO:0007669"/>
    <property type="project" value="UniProtKB-EC"/>
</dbReference>
<protein>
    <submittedName>
        <fullName evidence="2">2-deoxystreptamine glucosyltransferase</fullName>
        <ecNumber evidence="2">2.4.1.284</ecNumber>
    </submittedName>
</protein>
<dbReference type="OrthoDB" id="9790710at2"/>
<keyword evidence="3" id="KW-1185">Reference proteome</keyword>
<dbReference type="InterPro" id="IPR001296">
    <property type="entry name" value="Glyco_trans_1"/>
</dbReference>
<dbReference type="PANTHER" id="PTHR12526:SF630">
    <property type="entry name" value="GLYCOSYLTRANSFERASE"/>
    <property type="match status" value="1"/>
</dbReference>
<dbReference type="Gene3D" id="3.40.50.2000">
    <property type="entry name" value="Glycogen Phosphorylase B"/>
    <property type="match status" value="1"/>
</dbReference>
<reference evidence="2 3" key="1">
    <citation type="submission" date="2015-09" db="EMBL/GenBank/DDBJ databases">
        <authorList>
            <consortium name="Swine Surveillance"/>
        </authorList>
    </citation>
    <scope>NUCLEOTIDE SEQUENCE [LARGE SCALE GENOMIC DNA]</scope>
    <source>
        <strain evidence="2 3">CECT 7648</strain>
    </source>
</reference>
<gene>
    <name evidence="2" type="primary">kanF</name>
    <name evidence="2" type="ORF">TRN7648_03767</name>
</gene>
<sequence length="485" mass="53546">MPVIRFFEEDYARLCAVRDQDGAEMVQLAPPGYGRVPMARHVQDALAARVRADGVADLCHVRALEPSVAPVVHSCGVAKPAAKTDANVLILAPGLYQGGAFEDQIANWLSEFQGVGVTICLVQDVNPRRFRKLAPEVEVLTCGNVYFGDGGLDAAWQQLRHKRFDSVIVARSWMWGDPLVRQFVKGFQSQIVVCDRGMGYPVVNTGLQSLPESDIDRLYQDVDVVSLMLPAHNANFPEHFQARIQNHGLFPRLSDYKDPRPREQGAPLSVGYFGRLGPEKNLTELIEVFSRLASDETRSYAFHIIGDGTERATLEHLVWSYSMQDKVTFHGYMSDPGAAYGLLDLSVSMSGGEGIPNAVLESVQSGVPFIGLGSVPGHVHLVRNAAMGILVEAENSRAHRLRGFISAIQRFADQEADLDLWRQGARDVEAENSMAYVQRQWQRTLGFLLEGRTRVPRDFTPNPFGFSETVIPADMCDIQALPVGA</sequence>
<evidence type="ECO:0000313" key="2">
    <source>
        <dbReference type="EMBL" id="CUH82007.1"/>
    </source>
</evidence>
<dbReference type="Pfam" id="PF00534">
    <property type="entry name" value="Glycos_transf_1"/>
    <property type="match status" value="1"/>
</dbReference>
<name>A0A0P1H310_9RHOB</name>
<keyword evidence="2" id="KW-0328">Glycosyltransferase</keyword>
<dbReference type="RefSeq" id="WP_058249138.1">
    <property type="nucleotide sequence ID" value="NZ_CYSE01000010.1"/>
</dbReference>